<feature type="non-terminal residue" evidence="2">
    <location>
        <position position="1"/>
    </location>
</feature>
<feature type="region of interest" description="Disordered" evidence="1">
    <location>
        <begin position="1"/>
        <end position="135"/>
    </location>
</feature>
<feature type="compositionally biased region" description="Low complexity" evidence="1">
    <location>
        <begin position="13"/>
        <end position="41"/>
    </location>
</feature>
<evidence type="ECO:0000313" key="2">
    <source>
        <dbReference type="EMBL" id="CAA9546710.1"/>
    </source>
</evidence>
<reference evidence="2" key="1">
    <citation type="submission" date="2020-02" db="EMBL/GenBank/DDBJ databases">
        <authorList>
            <person name="Meier V. D."/>
        </authorList>
    </citation>
    <scope>NUCLEOTIDE SEQUENCE</scope>
    <source>
        <strain evidence="2">AVDCRST_MAG73</strain>
    </source>
</reference>
<accession>A0A6J4UCG9</accession>
<feature type="non-terminal residue" evidence="2">
    <location>
        <position position="135"/>
    </location>
</feature>
<feature type="compositionally biased region" description="Basic and acidic residues" evidence="1">
    <location>
        <begin position="81"/>
        <end position="92"/>
    </location>
</feature>
<protein>
    <submittedName>
        <fullName evidence="2">Uncharacterized protein</fullName>
    </submittedName>
</protein>
<feature type="compositionally biased region" description="Low complexity" evidence="1">
    <location>
        <begin position="49"/>
        <end position="60"/>
    </location>
</feature>
<sequence length="135" mass="14961">ARPRPRLPRRRGPVAGRRPAGGDPRRAGPPGARRPPGCRGAAPRRRGARGMAPPGRVGARPLRRARRVGGGRRRAVRRRGDRGPRALPDLRRHGPTGGPLRATRPRLVPRLRVGRRRDRGRADAPPRLRRLPGRR</sequence>
<evidence type="ECO:0000256" key="1">
    <source>
        <dbReference type="SAM" id="MobiDB-lite"/>
    </source>
</evidence>
<feature type="compositionally biased region" description="Basic residues" evidence="1">
    <location>
        <begin position="1"/>
        <end position="12"/>
    </location>
</feature>
<dbReference type="EMBL" id="CADCWE010000165">
    <property type="protein sequence ID" value="CAA9546710.1"/>
    <property type="molecule type" value="Genomic_DNA"/>
</dbReference>
<proteinExistence type="predicted"/>
<feature type="compositionally biased region" description="Basic residues" evidence="1">
    <location>
        <begin position="103"/>
        <end position="119"/>
    </location>
</feature>
<dbReference type="AlphaFoldDB" id="A0A6J4UCG9"/>
<name>A0A6J4UCG9_9BACT</name>
<gene>
    <name evidence="2" type="ORF">AVDCRST_MAG73-2483</name>
</gene>
<organism evidence="2">
    <name type="scientific">uncultured Thermomicrobiales bacterium</name>
    <dbReference type="NCBI Taxonomy" id="1645740"/>
    <lineage>
        <taxon>Bacteria</taxon>
        <taxon>Pseudomonadati</taxon>
        <taxon>Thermomicrobiota</taxon>
        <taxon>Thermomicrobia</taxon>
        <taxon>Thermomicrobiales</taxon>
        <taxon>environmental samples</taxon>
    </lineage>
</organism>
<feature type="compositionally biased region" description="Basic residues" evidence="1">
    <location>
        <begin position="61"/>
        <end position="80"/>
    </location>
</feature>